<dbReference type="Proteomes" id="UP000813463">
    <property type="component" value="Chromosome 5"/>
</dbReference>
<dbReference type="GeneID" id="130462101"/>
<proteinExistence type="predicted"/>
<evidence type="ECO:0008006" key="3">
    <source>
        <dbReference type="Google" id="ProtNLM"/>
    </source>
</evidence>
<keyword evidence="1" id="KW-1185">Reference proteome</keyword>
<organism evidence="1 2">
    <name type="scientific">Spinacia oleracea</name>
    <name type="common">Spinach</name>
    <dbReference type="NCBI Taxonomy" id="3562"/>
    <lineage>
        <taxon>Eukaryota</taxon>
        <taxon>Viridiplantae</taxon>
        <taxon>Streptophyta</taxon>
        <taxon>Embryophyta</taxon>
        <taxon>Tracheophyta</taxon>
        <taxon>Spermatophyta</taxon>
        <taxon>Magnoliopsida</taxon>
        <taxon>eudicotyledons</taxon>
        <taxon>Gunneridae</taxon>
        <taxon>Pentapetalae</taxon>
        <taxon>Caryophyllales</taxon>
        <taxon>Chenopodiaceae</taxon>
        <taxon>Chenopodioideae</taxon>
        <taxon>Anserineae</taxon>
        <taxon>Spinacia</taxon>
    </lineage>
</organism>
<reference evidence="1" key="1">
    <citation type="journal article" date="2021" name="Nat. Commun.">
        <title>Genomic analyses provide insights into spinach domestication and the genetic basis of agronomic traits.</title>
        <authorList>
            <person name="Cai X."/>
            <person name="Sun X."/>
            <person name="Xu C."/>
            <person name="Sun H."/>
            <person name="Wang X."/>
            <person name="Ge C."/>
            <person name="Zhang Z."/>
            <person name="Wang Q."/>
            <person name="Fei Z."/>
            <person name="Jiao C."/>
            <person name="Wang Q."/>
        </authorList>
    </citation>
    <scope>NUCLEOTIDE SEQUENCE [LARGE SCALE GENOMIC DNA]</scope>
    <source>
        <strain evidence="1">cv. Varoflay</strain>
    </source>
</reference>
<dbReference type="PANTHER" id="PTHR34835:SF34">
    <property type="entry name" value="OS08G0555500 PROTEIN"/>
    <property type="match status" value="1"/>
</dbReference>
<protein>
    <recommendedName>
        <fullName evidence="3">Aminotransferase-like plant mobile domain-containing protein</fullName>
    </recommendedName>
</protein>
<evidence type="ECO:0000313" key="1">
    <source>
        <dbReference type="Proteomes" id="UP000813463"/>
    </source>
</evidence>
<dbReference type="PANTHER" id="PTHR34835">
    <property type="entry name" value="OS07G0283600 PROTEIN-RELATED"/>
    <property type="match status" value="1"/>
</dbReference>
<dbReference type="RefSeq" id="XP_056686433.1">
    <property type="nucleotide sequence ID" value="XM_056830455.1"/>
</dbReference>
<name>A0ABM3QSS7_SPIOL</name>
<accession>A0ABM3QSS7</accession>
<evidence type="ECO:0000313" key="2">
    <source>
        <dbReference type="RefSeq" id="XP_056686433.1"/>
    </source>
</evidence>
<reference evidence="2" key="2">
    <citation type="submission" date="2025-08" db="UniProtKB">
        <authorList>
            <consortium name="RefSeq"/>
        </authorList>
    </citation>
    <scope>IDENTIFICATION</scope>
    <source>
        <tissue evidence="2">Leaf</tissue>
    </source>
</reference>
<gene>
    <name evidence="2" type="primary">LOC130462101</name>
</gene>
<sequence length="215" mass="25016">MTRVDPVNQLFRGTNGVDVPMNKNQVRWILGLPNGEKVIPTNEGDADEQMKTAAQNVLRLYGRTWQSVNPRKRSDMIYTYAIPVNPKFLERLEGDWGENDEQEFKTMFLIATLGMVLCPTQCIRLSTGTIYACTLGMHSRQYDWCKLVYDFFIERAKVFCRDFYTYGWTKGVGACTMFLVILYLDRLDRIPVQWGVFPRLKAWDMKEILEAKRAD</sequence>